<comment type="caution">
    <text evidence="3">The sequence shown here is derived from an EMBL/GenBank/DDBJ whole genome shotgun (WGS) entry which is preliminary data.</text>
</comment>
<dbReference type="PIRSF" id="PIRSF007487">
    <property type="entry name" value="Competence-induced_CoiA_bac"/>
    <property type="match status" value="1"/>
</dbReference>
<dbReference type="Pfam" id="PF06054">
    <property type="entry name" value="CoiA_nuc"/>
    <property type="match status" value="1"/>
</dbReference>
<evidence type="ECO:0000259" key="2">
    <source>
        <dbReference type="Pfam" id="PF25164"/>
    </source>
</evidence>
<dbReference type="Pfam" id="PF25164">
    <property type="entry name" value="CoiA_N"/>
    <property type="match status" value="1"/>
</dbReference>
<feature type="domain" description="Competence protein CoiA nuclease-like" evidence="1">
    <location>
        <begin position="67"/>
        <end position="196"/>
    </location>
</feature>
<dbReference type="EMBL" id="JAVGJF010000025">
    <property type="protein sequence ID" value="MDQ7175450.1"/>
    <property type="molecule type" value="Genomic_DNA"/>
</dbReference>
<proteinExistence type="predicted"/>
<dbReference type="InterPro" id="IPR010330">
    <property type="entry name" value="CoiA_nuc"/>
</dbReference>
<feature type="domain" description="Competence protein CoiA-like N-terminal" evidence="2">
    <location>
        <begin position="20"/>
        <end position="56"/>
    </location>
</feature>
<organism evidence="3 4">
    <name type="scientific">Staphylococcus chromogenes</name>
    <name type="common">Staphylococcus hyicus subsp. chromogenes</name>
    <dbReference type="NCBI Taxonomy" id="46126"/>
    <lineage>
        <taxon>Bacteria</taxon>
        <taxon>Bacillati</taxon>
        <taxon>Bacillota</taxon>
        <taxon>Bacilli</taxon>
        <taxon>Bacillales</taxon>
        <taxon>Staphylococcaceae</taxon>
        <taxon>Staphylococcus</taxon>
    </lineage>
</organism>
<gene>
    <name evidence="3" type="ORF">RCF65_05560</name>
</gene>
<dbReference type="InterPro" id="IPR057253">
    <property type="entry name" value="CoiA-like_N"/>
</dbReference>
<protein>
    <submittedName>
        <fullName evidence="3">Competence protein CoiA family protein</fullName>
    </submittedName>
</protein>
<reference evidence="3 4" key="1">
    <citation type="submission" date="2023-08" db="EMBL/GenBank/DDBJ databases">
        <title>Whole genome sequencing of Staphylococcus chromogenes NNSch 2386.</title>
        <authorList>
            <person name="Kropotov V.S."/>
            <person name="Boriskina E.V."/>
            <person name="Gordinskaya N.A."/>
            <person name="Shkurkina I.S."/>
            <person name="Kryazhev D.V."/>
            <person name="Alekseeva A.E."/>
            <person name="Makhova M.A."/>
        </authorList>
    </citation>
    <scope>NUCLEOTIDE SEQUENCE [LARGE SCALE GENOMIC DNA]</scope>
    <source>
        <strain evidence="3 4">NNSch 2386</strain>
    </source>
</reference>
<evidence type="ECO:0000313" key="3">
    <source>
        <dbReference type="EMBL" id="MDQ7175450.1"/>
    </source>
</evidence>
<evidence type="ECO:0000259" key="1">
    <source>
        <dbReference type="Pfam" id="PF06054"/>
    </source>
</evidence>
<dbReference type="AlphaFoldDB" id="A0ABD5AVD4"/>
<dbReference type="InterPro" id="IPR021176">
    <property type="entry name" value="Competence-induced_CoiA"/>
</dbReference>
<evidence type="ECO:0000313" key="4">
    <source>
        <dbReference type="Proteomes" id="UP001240157"/>
    </source>
</evidence>
<dbReference type="Proteomes" id="UP001240157">
    <property type="component" value="Unassembled WGS sequence"/>
</dbReference>
<sequence>MYLYEVKLMLTAMNENNEQVSARQASRLECYYCPICKERLILRQGIKVTPHFAHPSGQIHLKHKGGETEQHLKMKQGLFEKLAQHYEHVCLEPYLSTICQIPDITINNQWAIEIQLSPIDVETMQVRTAGLQSLGYNVVWVTEVPKKNKGSYYFTQRHQTSIIHQTRTLYCIDAKTFIPHKITQLTPIASKTFQGEIIPIPFEQWLEDMSDPSKSIPPIRKLSQYFIERYIAYCRRKNSVLEPHLSLMYQLQLSDEQVCKLTGFIFPEQLYFLTHPVYWQLTVLKSLKGGSIPHQAVRKMLQPRYFAHQNVDYQRMMQTMVHAYMKLLSVT</sequence>
<name>A0ABD5AVD4_STACR</name>
<dbReference type="RefSeq" id="WP_308891022.1">
    <property type="nucleotide sequence ID" value="NZ_JAVGJF010000025.1"/>
</dbReference>
<accession>A0ABD5AVD4</accession>